<proteinExistence type="predicted"/>
<dbReference type="GO" id="GO:0004252">
    <property type="term" value="F:serine-type endopeptidase activity"/>
    <property type="evidence" value="ECO:0007669"/>
    <property type="project" value="InterPro"/>
</dbReference>
<evidence type="ECO:0000256" key="1">
    <source>
        <dbReference type="ARBA" id="ARBA00022670"/>
    </source>
</evidence>
<dbReference type="Gene3D" id="2.40.10.10">
    <property type="entry name" value="Trypsin-like serine proteases"/>
    <property type="match status" value="2"/>
</dbReference>
<evidence type="ECO:0000256" key="3">
    <source>
        <dbReference type="ARBA" id="ARBA00022825"/>
    </source>
</evidence>
<dbReference type="PANTHER" id="PTHR24252">
    <property type="entry name" value="ACROSIN-RELATED"/>
    <property type="match status" value="1"/>
</dbReference>
<organism evidence="10 11">
    <name type="scientific">Lepisosteus oculatus</name>
    <name type="common">Spotted gar</name>
    <dbReference type="NCBI Taxonomy" id="7918"/>
    <lineage>
        <taxon>Eukaryota</taxon>
        <taxon>Metazoa</taxon>
        <taxon>Chordata</taxon>
        <taxon>Craniata</taxon>
        <taxon>Vertebrata</taxon>
        <taxon>Euteleostomi</taxon>
        <taxon>Actinopterygii</taxon>
        <taxon>Neopterygii</taxon>
        <taxon>Holostei</taxon>
        <taxon>Semionotiformes</taxon>
        <taxon>Lepisosteidae</taxon>
        <taxon>Lepisosteus</taxon>
    </lineage>
</organism>
<accession>W5MI98</accession>
<evidence type="ECO:0000256" key="5">
    <source>
        <dbReference type="ARBA" id="ARBA00023180"/>
    </source>
</evidence>
<dbReference type="GO" id="GO:0006508">
    <property type="term" value="P:proteolysis"/>
    <property type="evidence" value="ECO:0007669"/>
    <property type="project" value="UniProtKB-KW"/>
</dbReference>
<dbReference type="EMBL" id="AHAT01038527">
    <property type="status" value="NOT_ANNOTATED_CDS"/>
    <property type="molecule type" value="Genomic_DNA"/>
</dbReference>
<dbReference type="EMBL" id="AHAT01038526">
    <property type="status" value="NOT_ANNOTATED_CDS"/>
    <property type="molecule type" value="Genomic_DNA"/>
</dbReference>
<evidence type="ECO:0000256" key="4">
    <source>
        <dbReference type="ARBA" id="ARBA00023157"/>
    </source>
</evidence>
<protein>
    <submittedName>
        <fullName evidence="10">Transmembrane serine protease 13</fullName>
    </submittedName>
</protein>
<evidence type="ECO:0000313" key="10">
    <source>
        <dbReference type="Ensembl" id="ENSLOCP00000008107.1"/>
    </source>
</evidence>
<dbReference type="Ensembl" id="ENSLOCT00000008117.1">
    <property type="protein sequence ID" value="ENSLOCP00000008107.1"/>
    <property type="gene ID" value="ENSLOCG00000006710.1"/>
</dbReference>
<sequence>LSLSRQNEPPPPYYTIAVPPTGPCPTYEEIPYGGGAPPMQPYYIPQPVLVTPAPHVAQPSASPPQRKSGLSCNRNARCFGGSGSIVILLAIIAIAIWLGGSHETPGCIDQWDHSLHSDQQEPSLQKTGACLNNNFIRSSEIHYDHGLIVRFLDNSTLQIKTNKMKDFLPVCAEGWSQSLSDKTCRQLSFKGSSSTGELNGWTSNGLSVTSLPSNYIQGQVDSSSASCPGKKIVSLKCIDCGNRQAASRIVGGTEANAGSWPWQVSLHFNGFPTCGGSLVSPDFVVTAAHCFPSLFPGAGDHKKSSRTFALQSATSPKLAQHFSESGNKNLYCKHSQTTLLKKNKKVQFLTNVQPVCLPTVNQVFTKNTVCWITGFGTLLEGAAQGSTNLMEASVSIIDFSTCNRPTIYNGMLTQSMMCAGNLNGGVDSCQGDSGGPLVCQVQDQWFLAGVTSWGVGCARRNKPGVYSNVTQLLPWVYAHMEVSP</sequence>
<feature type="region of interest" description="Disordered" evidence="7">
    <location>
        <begin position="1"/>
        <end position="23"/>
    </location>
</feature>
<dbReference type="PROSITE" id="PS00134">
    <property type="entry name" value="TRYPSIN_HIS"/>
    <property type="match status" value="1"/>
</dbReference>
<reference evidence="10" key="3">
    <citation type="submission" date="2025-09" db="UniProtKB">
        <authorList>
            <consortium name="Ensembl"/>
        </authorList>
    </citation>
    <scope>IDENTIFICATION</scope>
</reference>
<keyword evidence="11" id="KW-1185">Reference proteome</keyword>
<dbReference type="SMART" id="SM00020">
    <property type="entry name" value="Tryp_SPc"/>
    <property type="match status" value="1"/>
</dbReference>
<dbReference type="InterPro" id="IPR001314">
    <property type="entry name" value="Peptidase_S1A"/>
</dbReference>
<dbReference type="EMBL" id="AHAT01038525">
    <property type="status" value="NOT_ANNOTATED_CDS"/>
    <property type="molecule type" value="Genomic_DNA"/>
</dbReference>
<keyword evidence="8" id="KW-1133">Transmembrane helix</keyword>
<dbReference type="Proteomes" id="UP000018468">
    <property type="component" value="Linkage group LG26"/>
</dbReference>
<keyword evidence="1 6" id="KW-0645">Protease</keyword>
<evidence type="ECO:0000256" key="2">
    <source>
        <dbReference type="ARBA" id="ARBA00022801"/>
    </source>
</evidence>
<dbReference type="eggNOG" id="KOG3627">
    <property type="taxonomic scope" value="Eukaryota"/>
</dbReference>
<reference evidence="11" key="1">
    <citation type="submission" date="2011-12" db="EMBL/GenBank/DDBJ databases">
        <title>The Draft Genome of Lepisosteus oculatus.</title>
        <authorList>
            <consortium name="The Broad Institute Genome Assembly &amp; Analysis Group"/>
            <consortium name="Computational R&amp;D Group"/>
            <consortium name="and Sequencing Platform"/>
            <person name="Di Palma F."/>
            <person name="Alfoldi J."/>
            <person name="Johnson J."/>
            <person name="Berlin A."/>
            <person name="Gnerre S."/>
            <person name="Jaffe D."/>
            <person name="MacCallum I."/>
            <person name="Young S."/>
            <person name="Walker B.J."/>
            <person name="Lander E.S."/>
            <person name="Lindblad-Toh K."/>
        </authorList>
    </citation>
    <scope>NUCLEOTIDE SEQUENCE [LARGE SCALE GENOMIC DNA]</scope>
</reference>
<evidence type="ECO:0000313" key="11">
    <source>
        <dbReference type="Proteomes" id="UP000018468"/>
    </source>
</evidence>
<dbReference type="InterPro" id="IPR018114">
    <property type="entry name" value="TRYPSIN_HIS"/>
</dbReference>
<dbReference type="FunCoup" id="W5MI98">
    <property type="interactions" value="228"/>
</dbReference>
<dbReference type="GO" id="GO:0016020">
    <property type="term" value="C:membrane"/>
    <property type="evidence" value="ECO:0007669"/>
    <property type="project" value="InterPro"/>
</dbReference>
<keyword evidence="8" id="KW-0812">Transmembrane</keyword>
<evidence type="ECO:0000256" key="8">
    <source>
        <dbReference type="SAM" id="Phobius"/>
    </source>
</evidence>
<feature type="domain" description="Peptidase S1" evidence="9">
    <location>
        <begin position="249"/>
        <end position="481"/>
    </location>
</feature>
<dbReference type="InterPro" id="IPR033116">
    <property type="entry name" value="TRYPSIN_SER"/>
</dbReference>
<dbReference type="SUPFAM" id="SSF50494">
    <property type="entry name" value="Trypsin-like serine proteases"/>
    <property type="match status" value="1"/>
</dbReference>
<dbReference type="Pfam" id="PF00089">
    <property type="entry name" value="Trypsin"/>
    <property type="match status" value="1"/>
</dbReference>
<dbReference type="AlphaFoldDB" id="W5MI98"/>
<dbReference type="Bgee" id="ENSLOCG00000006710">
    <property type="expression patterns" value="Expressed in pharyngeal gill and 6 other cell types or tissues"/>
</dbReference>
<dbReference type="PRINTS" id="PR00722">
    <property type="entry name" value="CHYMOTRYPSIN"/>
</dbReference>
<feature type="transmembrane region" description="Helical" evidence="8">
    <location>
        <begin position="76"/>
        <end position="98"/>
    </location>
</feature>
<evidence type="ECO:0000256" key="6">
    <source>
        <dbReference type="RuleBase" id="RU363034"/>
    </source>
</evidence>
<keyword evidence="8" id="KW-0472">Membrane</keyword>
<dbReference type="SUPFAM" id="SSF56487">
    <property type="entry name" value="SRCR-like"/>
    <property type="match status" value="1"/>
</dbReference>
<keyword evidence="3 6" id="KW-0720">Serine protease</keyword>
<keyword evidence="4" id="KW-1015">Disulfide bond</keyword>
<keyword evidence="5" id="KW-0325">Glycoprotein</keyword>
<dbReference type="PROSITE" id="PS50240">
    <property type="entry name" value="TRYPSIN_DOM"/>
    <property type="match status" value="1"/>
</dbReference>
<dbReference type="InterPro" id="IPR036772">
    <property type="entry name" value="SRCR-like_dom_sf"/>
</dbReference>
<reference evidence="10" key="2">
    <citation type="submission" date="2025-08" db="UniProtKB">
        <authorList>
            <consortium name="Ensembl"/>
        </authorList>
    </citation>
    <scope>IDENTIFICATION</scope>
</reference>
<dbReference type="HOGENOM" id="CLU_006842_19_2_1"/>
<dbReference type="InterPro" id="IPR009003">
    <property type="entry name" value="Peptidase_S1_PA"/>
</dbReference>
<evidence type="ECO:0000259" key="9">
    <source>
        <dbReference type="PROSITE" id="PS50240"/>
    </source>
</evidence>
<dbReference type="GO" id="GO:0008236">
    <property type="term" value="F:serine-type peptidase activity"/>
    <property type="evidence" value="ECO:0000318"/>
    <property type="project" value="GO_Central"/>
</dbReference>
<dbReference type="InterPro" id="IPR001190">
    <property type="entry name" value="SRCR"/>
</dbReference>
<name>W5MI98_LEPOC</name>
<dbReference type="Pfam" id="PF15494">
    <property type="entry name" value="SRCR_2"/>
    <property type="match status" value="1"/>
</dbReference>
<dbReference type="FunFam" id="2.40.10.10:FF:000003">
    <property type="entry name" value="Transmembrane serine protease 3"/>
    <property type="match status" value="1"/>
</dbReference>
<dbReference type="PANTHER" id="PTHR24252:SF27">
    <property type="entry name" value="TRANSMEMBRANE PROTEASE SERINE 3-LIKE"/>
    <property type="match status" value="1"/>
</dbReference>
<dbReference type="GeneTree" id="ENSGT00940000159197"/>
<dbReference type="PROSITE" id="PS00135">
    <property type="entry name" value="TRYPSIN_SER"/>
    <property type="match status" value="1"/>
</dbReference>
<dbReference type="InterPro" id="IPR043504">
    <property type="entry name" value="Peptidase_S1_PA_chymotrypsin"/>
</dbReference>
<evidence type="ECO:0000256" key="7">
    <source>
        <dbReference type="SAM" id="MobiDB-lite"/>
    </source>
</evidence>
<dbReference type="OMA" id="IGCARIN"/>
<dbReference type="CDD" id="cd00190">
    <property type="entry name" value="Tryp_SPc"/>
    <property type="match status" value="1"/>
</dbReference>
<dbReference type="InParanoid" id="W5MI98"/>
<dbReference type="STRING" id="7918.ENSLOCP00000008107"/>
<dbReference type="InterPro" id="IPR001254">
    <property type="entry name" value="Trypsin_dom"/>
</dbReference>
<keyword evidence="2 6" id="KW-0378">Hydrolase</keyword>